<feature type="region of interest" description="Disordered" evidence="3">
    <location>
        <begin position="22"/>
        <end position="46"/>
    </location>
</feature>
<name>A0ABC9F7T8_9POAL</name>
<reference evidence="5" key="1">
    <citation type="submission" date="2024-10" db="EMBL/GenBank/DDBJ databases">
        <authorList>
            <person name="Ryan C."/>
        </authorList>
    </citation>
    <scope>NUCLEOTIDE SEQUENCE [LARGE SCALE GENOMIC DNA]</scope>
</reference>
<feature type="compositionally biased region" description="Polar residues" evidence="3">
    <location>
        <begin position="23"/>
        <end position="39"/>
    </location>
</feature>
<feature type="domain" description="RRM" evidence="4">
    <location>
        <begin position="63"/>
        <end position="141"/>
    </location>
</feature>
<dbReference type="AlphaFoldDB" id="A0ABC9F7T8"/>
<dbReference type="InterPro" id="IPR012677">
    <property type="entry name" value="Nucleotide-bd_a/b_plait_sf"/>
</dbReference>
<dbReference type="FunFam" id="3.30.70.330:FF:001795">
    <property type="match status" value="1"/>
</dbReference>
<evidence type="ECO:0000313" key="6">
    <source>
        <dbReference type="Proteomes" id="UP001497457"/>
    </source>
</evidence>
<proteinExistence type="predicted"/>
<dbReference type="SMART" id="SM00361">
    <property type="entry name" value="RRM_1"/>
    <property type="match status" value="1"/>
</dbReference>
<evidence type="ECO:0000256" key="2">
    <source>
        <dbReference type="PROSITE-ProRule" id="PRU00176"/>
    </source>
</evidence>
<dbReference type="Gene3D" id="3.30.70.330">
    <property type="match status" value="1"/>
</dbReference>
<dbReference type="SUPFAM" id="SSF54928">
    <property type="entry name" value="RNA-binding domain, RBD"/>
    <property type="match status" value="1"/>
</dbReference>
<dbReference type="PROSITE" id="PS50102">
    <property type="entry name" value="RRM"/>
    <property type="match status" value="1"/>
</dbReference>
<evidence type="ECO:0000256" key="1">
    <source>
        <dbReference type="ARBA" id="ARBA00022884"/>
    </source>
</evidence>
<dbReference type="Pfam" id="PF00076">
    <property type="entry name" value="RRM_1"/>
    <property type="match status" value="1"/>
</dbReference>
<dbReference type="InterPro" id="IPR000504">
    <property type="entry name" value="RRM_dom"/>
</dbReference>
<dbReference type="PANTHER" id="PTHR48029:SF1">
    <property type="entry name" value="NUCLEOLAR PROTEIN 8"/>
    <property type="match status" value="1"/>
</dbReference>
<dbReference type="InterPro" id="IPR035979">
    <property type="entry name" value="RBD_domain_sf"/>
</dbReference>
<evidence type="ECO:0000256" key="3">
    <source>
        <dbReference type="SAM" id="MobiDB-lite"/>
    </source>
</evidence>
<dbReference type="EMBL" id="OZ075115">
    <property type="protein sequence ID" value="CAL5069593.1"/>
    <property type="molecule type" value="Genomic_DNA"/>
</dbReference>
<evidence type="ECO:0000259" key="4">
    <source>
        <dbReference type="PROSITE" id="PS50102"/>
    </source>
</evidence>
<keyword evidence="6" id="KW-1185">Reference proteome</keyword>
<dbReference type="InterPro" id="IPR003954">
    <property type="entry name" value="RRM_euk-type"/>
</dbReference>
<gene>
    <name evidence="5" type="ORF">URODEC1_LOCUS102299</name>
</gene>
<dbReference type="Proteomes" id="UP001497457">
    <property type="component" value="Chromosome 5rd"/>
</dbReference>
<sequence length="146" mass="15819">MAFAPAVAVAASRSFGFTAAAYPTSSPSRTLQPASSGGARNQRRPSIATLCLQPPSASRGAATRLYVRGLSLRTTEESLRNAFEKFGDLTEVHLVMDRVAKRPRGFAFVSYADEEEAKAAMKGMHGKFLDGRVIFVELAKRRPNRG</sequence>
<dbReference type="PANTHER" id="PTHR48029">
    <property type="entry name" value="NUCLEOLAR PROTEIN 8"/>
    <property type="match status" value="1"/>
</dbReference>
<organism evidence="5 6">
    <name type="scientific">Urochloa decumbens</name>
    <dbReference type="NCBI Taxonomy" id="240449"/>
    <lineage>
        <taxon>Eukaryota</taxon>
        <taxon>Viridiplantae</taxon>
        <taxon>Streptophyta</taxon>
        <taxon>Embryophyta</taxon>
        <taxon>Tracheophyta</taxon>
        <taxon>Spermatophyta</taxon>
        <taxon>Magnoliopsida</taxon>
        <taxon>Liliopsida</taxon>
        <taxon>Poales</taxon>
        <taxon>Poaceae</taxon>
        <taxon>PACMAD clade</taxon>
        <taxon>Panicoideae</taxon>
        <taxon>Panicodae</taxon>
        <taxon>Paniceae</taxon>
        <taxon>Melinidinae</taxon>
        <taxon>Urochloa</taxon>
    </lineage>
</organism>
<dbReference type="GO" id="GO:0003723">
    <property type="term" value="F:RNA binding"/>
    <property type="evidence" value="ECO:0007669"/>
    <property type="project" value="UniProtKB-UniRule"/>
</dbReference>
<evidence type="ECO:0000313" key="5">
    <source>
        <dbReference type="EMBL" id="CAL5069593.1"/>
    </source>
</evidence>
<dbReference type="SMART" id="SM00360">
    <property type="entry name" value="RRM"/>
    <property type="match status" value="1"/>
</dbReference>
<keyword evidence="1 2" id="KW-0694">RNA-binding</keyword>
<accession>A0ABC9F7T8</accession>
<protein>
    <recommendedName>
        <fullName evidence="4">RRM domain-containing protein</fullName>
    </recommendedName>
</protein>